<dbReference type="InterPro" id="IPR023631">
    <property type="entry name" value="Amidase_dom"/>
</dbReference>
<dbReference type="AlphaFoldDB" id="A0A644YI93"/>
<keyword evidence="2" id="KW-0808">Transferase</keyword>
<gene>
    <name evidence="2" type="primary">gatA_17</name>
    <name evidence="2" type="ORF">SDC9_74816</name>
</gene>
<reference evidence="2" key="1">
    <citation type="submission" date="2019-08" db="EMBL/GenBank/DDBJ databases">
        <authorList>
            <person name="Kucharzyk K."/>
            <person name="Murdoch R.W."/>
            <person name="Higgins S."/>
            <person name="Loffler F."/>
        </authorList>
    </citation>
    <scope>NUCLEOTIDE SEQUENCE</scope>
</reference>
<dbReference type="GO" id="GO:0016740">
    <property type="term" value="F:transferase activity"/>
    <property type="evidence" value="ECO:0007669"/>
    <property type="project" value="UniProtKB-KW"/>
</dbReference>
<comment type="caution">
    <text evidence="2">The sequence shown here is derived from an EMBL/GenBank/DDBJ whole genome shotgun (WGS) entry which is preliminary data.</text>
</comment>
<dbReference type="Gene3D" id="3.90.1300.10">
    <property type="entry name" value="Amidase signature (AS) domain"/>
    <property type="match status" value="1"/>
</dbReference>
<dbReference type="PANTHER" id="PTHR42678">
    <property type="entry name" value="AMIDASE"/>
    <property type="match status" value="1"/>
</dbReference>
<dbReference type="SUPFAM" id="SSF75304">
    <property type="entry name" value="Amidase signature (AS) enzymes"/>
    <property type="match status" value="1"/>
</dbReference>
<accession>A0A644YI93</accession>
<dbReference type="Pfam" id="PF01425">
    <property type="entry name" value="Amidase"/>
    <property type="match status" value="1"/>
</dbReference>
<keyword evidence="2" id="KW-0436">Ligase</keyword>
<dbReference type="PANTHER" id="PTHR42678:SF34">
    <property type="entry name" value="OS04G0183300 PROTEIN"/>
    <property type="match status" value="1"/>
</dbReference>
<dbReference type="GO" id="GO:0050567">
    <property type="term" value="F:glutaminyl-tRNA synthase (glutamine-hydrolyzing) activity"/>
    <property type="evidence" value="ECO:0007669"/>
    <property type="project" value="UniProtKB-EC"/>
</dbReference>
<name>A0A644YI93_9ZZZZ</name>
<evidence type="ECO:0000313" key="2">
    <source>
        <dbReference type="EMBL" id="MPM28295.1"/>
    </source>
</evidence>
<dbReference type="PROSITE" id="PS51257">
    <property type="entry name" value="PROKAR_LIPOPROTEIN"/>
    <property type="match status" value="1"/>
</dbReference>
<dbReference type="EC" id="6.3.5.7" evidence="2"/>
<proteinExistence type="predicted"/>
<feature type="domain" description="Amidase" evidence="1">
    <location>
        <begin position="124"/>
        <end position="327"/>
    </location>
</feature>
<protein>
    <submittedName>
        <fullName evidence="2">Glutamyl-tRNA(Gln) amidotransferase subunit A</fullName>
        <ecNumber evidence="2">6.3.5.7</ecNumber>
    </submittedName>
</protein>
<organism evidence="2">
    <name type="scientific">bioreactor metagenome</name>
    <dbReference type="NCBI Taxonomy" id="1076179"/>
    <lineage>
        <taxon>unclassified sequences</taxon>
        <taxon>metagenomes</taxon>
        <taxon>ecological metagenomes</taxon>
    </lineage>
</organism>
<dbReference type="InterPro" id="IPR036928">
    <property type="entry name" value="AS_sf"/>
</dbReference>
<evidence type="ECO:0000259" key="1">
    <source>
        <dbReference type="Pfam" id="PF01425"/>
    </source>
</evidence>
<dbReference type="EMBL" id="VSSQ01005216">
    <property type="protein sequence ID" value="MPM28295.1"/>
    <property type="molecule type" value="Genomic_DNA"/>
</dbReference>
<sequence length="578" mass="61678">MKNLIITFIALITLIGCGQRSQIEIAQWVPFDESAMLDSSANHPSARMRFRLVQSQVRDKNIMLQAISAQLKGFSHEQYVQLTPFILDRSIPEVQSHIQSGELTYEKLVQWFLYRIALFENNRDSMLNAVIAVNPDAVKQAREKDRLRRKQSGSGHHPIYGMPVLVKDNINVAGMPTTAGTHLLRNHVAPDAAIIEQLKANGGIVLGKTNLSEWANYLFTGGPNGFSAVGGQTLNFYGRGIFDTGGSSSGSGVAMAANLAMAAIGTETSGSILSPSAKSSLVGLKPTVGLLSTQGIIPLSGTLDTPGPMTRTVVDNAILLSAMGGGDILPEVLQSCVQAGSGEANGNAGEANGNAGDANGNAGDVNGNAGDVNGNAGESHMKNPLAGLRFGVNHAFLADSLYRNAVAVIAELGGAVVEFDPVTVNFEGFGTLLSADMKIDLPRYLEQYASSGDVTARSIEDIIAYNREDSLLHIPYGQVIFESMAQVSLSEEEHNALKERLQSEGRRFFETPMSLYDLDVILSVDNFNASYAAAAHFPCLIVPMGFSPQGPPTGLTLIAKPLQEQLLLKIALSIPRIN</sequence>